<keyword evidence="3" id="KW-1185">Reference proteome</keyword>
<organism evidence="2 3">
    <name type="scientific">Cercophora scortea</name>
    <dbReference type="NCBI Taxonomy" id="314031"/>
    <lineage>
        <taxon>Eukaryota</taxon>
        <taxon>Fungi</taxon>
        <taxon>Dikarya</taxon>
        <taxon>Ascomycota</taxon>
        <taxon>Pezizomycotina</taxon>
        <taxon>Sordariomycetes</taxon>
        <taxon>Sordariomycetidae</taxon>
        <taxon>Sordariales</taxon>
        <taxon>Lasiosphaeriaceae</taxon>
        <taxon>Cercophora</taxon>
    </lineage>
</organism>
<reference evidence="2" key="1">
    <citation type="journal article" date="2023" name="Mol. Phylogenet. Evol.">
        <title>Genome-scale phylogeny and comparative genomics of the fungal order Sordariales.</title>
        <authorList>
            <person name="Hensen N."/>
            <person name="Bonometti L."/>
            <person name="Westerberg I."/>
            <person name="Brannstrom I.O."/>
            <person name="Guillou S."/>
            <person name="Cros-Aarteil S."/>
            <person name="Calhoun S."/>
            <person name="Haridas S."/>
            <person name="Kuo A."/>
            <person name="Mondo S."/>
            <person name="Pangilinan J."/>
            <person name="Riley R."/>
            <person name="LaButti K."/>
            <person name="Andreopoulos B."/>
            <person name="Lipzen A."/>
            <person name="Chen C."/>
            <person name="Yan M."/>
            <person name="Daum C."/>
            <person name="Ng V."/>
            <person name="Clum A."/>
            <person name="Steindorff A."/>
            <person name="Ohm R.A."/>
            <person name="Martin F."/>
            <person name="Silar P."/>
            <person name="Natvig D.O."/>
            <person name="Lalanne C."/>
            <person name="Gautier V."/>
            <person name="Ament-Velasquez S.L."/>
            <person name="Kruys A."/>
            <person name="Hutchinson M.I."/>
            <person name="Powell A.J."/>
            <person name="Barry K."/>
            <person name="Miller A.N."/>
            <person name="Grigoriev I.V."/>
            <person name="Debuchy R."/>
            <person name="Gladieux P."/>
            <person name="Hiltunen Thoren M."/>
            <person name="Johannesson H."/>
        </authorList>
    </citation>
    <scope>NUCLEOTIDE SEQUENCE</scope>
    <source>
        <strain evidence="2">SMH4131-1</strain>
    </source>
</reference>
<comment type="caution">
    <text evidence="2">The sequence shown here is derived from an EMBL/GenBank/DDBJ whole genome shotgun (WGS) entry which is preliminary data.</text>
</comment>
<proteinExistence type="predicted"/>
<reference evidence="2" key="2">
    <citation type="submission" date="2023-06" db="EMBL/GenBank/DDBJ databases">
        <authorList>
            <consortium name="Lawrence Berkeley National Laboratory"/>
            <person name="Haridas S."/>
            <person name="Hensen N."/>
            <person name="Bonometti L."/>
            <person name="Westerberg I."/>
            <person name="Brannstrom I.O."/>
            <person name="Guillou S."/>
            <person name="Cros-Aarteil S."/>
            <person name="Calhoun S."/>
            <person name="Kuo A."/>
            <person name="Mondo S."/>
            <person name="Pangilinan J."/>
            <person name="Riley R."/>
            <person name="Labutti K."/>
            <person name="Andreopoulos B."/>
            <person name="Lipzen A."/>
            <person name="Chen C."/>
            <person name="Yanf M."/>
            <person name="Daum C."/>
            <person name="Ng V."/>
            <person name="Clum A."/>
            <person name="Steindorff A."/>
            <person name="Ohm R."/>
            <person name="Martin F."/>
            <person name="Silar P."/>
            <person name="Natvig D."/>
            <person name="Lalanne C."/>
            <person name="Gautier V."/>
            <person name="Ament-Velasquez S.L."/>
            <person name="Kruys A."/>
            <person name="Hutchinson M.I."/>
            <person name="Powell A.J."/>
            <person name="Barry K."/>
            <person name="Miller A.N."/>
            <person name="Grigoriev I.V."/>
            <person name="Debuchy R."/>
            <person name="Gladieux P."/>
            <person name="Thoren M.H."/>
            <person name="Johannesson H."/>
        </authorList>
    </citation>
    <scope>NUCLEOTIDE SEQUENCE</scope>
    <source>
        <strain evidence="2">SMH4131-1</strain>
    </source>
</reference>
<gene>
    <name evidence="2" type="ORF">B0T19DRAFT_469391</name>
</gene>
<dbReference type="Proteomes" id="UP001286456">
    <property type="component" value="Unassembled WGS sequence"/>
</dbReference>
<evidence type="ECO:0000313" key="3">
    <source>
        <dbReference type="Proteomes" id="UP001286456"/>
    </source>
</evidence>
<protein>
    <submittedName>
        <fullName evidence="2">Uncharacterized protein</fullName>
    </submittedName>
</protein>
<evidence type="ECO:0000313" key="2">
    <source>
        <dbReference type="EMBL" id="KAK3317641.1"/>
    </source>
</evidence>
<feature type="region of interest" description="Disordered" evidence="1">
    <location>
        <begin position="1"/>
        <end position="40"/>
    </location>
</feature>
<accession>A0AAE0M358</accession>
<evidence type="ECO:0000256" key="1">
    <source>
        <dbReference type="SAM" id="MobiDB-lite"/>
    </source>
</evidence>
<dbReference type="AlphaFoldDB" id="A0AAE0M358"/>
<dbReference type="EMBL" id="JAUEPO010000007">
    <property type="protein sequence ID" value="KAK3317641.1"/>
    <property type="molecule type" value="Genomic_DNA"/>
</dbReference>
<name>A0AAE0M358_9PEZI</name>
<sequence length="227" mass="25414">MSSHIQIEGYRPPNFHHRPDEGYASTENGRDGYGASNRNKDAYGRPIRAALENRNTSQFIGILPDNPFGIISGPFPKDSTKDEIRAMPILRFWTWRTELLVTVRRETDSSDGNGATSSPGSGLCRCNVADKAGDWCGSIVLPAQWAAEREGLPLMFVAISDAKSLTAEECPVWNYYITKEKDESEWDLYYVMLLERNLGRALYERVAVGKVFQAAFGNAVWDEIKLG</sequence>